<comment type="similarity">
    <text evidence="1">Belongs to the methyltransferase superfamily.</text>
</comment>
<dbReference type="InterPro" id="IPR051052">
    <property type="entry name" value="Diverse_substrate_MTase"/>
</dbReference>
<dbReference type="InterPro" id="IPR029063">
    <property type="entry name" value="SAM-dependent_MTases_sf"/>
</dbReference>
<evidence type="ECO:0000256" key="2">
    <source>
        <dbReference type="ARBA" id="ARBA00022603"/>
    </source>
</evidence>
<dbReference type="EMBL" id="JABSTR010000006">
    <property type="protein sequence ID" value="KAH9373843.1"/>
    <property type="molecule type" value="Genomic_DNA"/>
</dbReference>
<accession>A0A9J6GF65</accession>
<evidence type="ECO:0000313" key="6">
    <source>
        <dbReference type="Proteomes" id="UP000821853"/>
    </source>
</evidence>
<keyword evidence="2" id="KW-0489">Methyltransferase</keyword>
<feature type="domain" description="Methyltransferase type 11" evidence="4">
    <location>
        <begin position="60"/>
        <end position="105"/>
    </location>
</feature>
<evidence type="ECO:0000313" key="5">
    <source>
        <dbReference type="EMBL" id="KAH9373843.1"/>
    </source>
</evidence>
<evidence type="ECO:0000256" key="1">
    <source>
        <dbReference type="ARBA" id="ARBA00008361"/>
    </source>
</evidence>
<dbReference type="PANTHER" id="PTHR44942:SF4">
    <property type="entry name" value="METHYLTRANSFERASE TYPE 11 DOMAIN-CONTAINING PROTEIN"/>
    <property type="match status" value="1"/>
</dbReference>
<keyword evidence="6" id="KW-1185">Reference proteome</keyword>
<comment type="caution">
    <text evidence="5">The sequence shown here is derived from an EMBL/GenBank/DDBJ whole genome shotgun (WGS) entry which is preliminary data.</text>
</comment>
<keyword evidence="3" id="KW-0808">Transferase</keyword>
<reference evidence="5 6" key="1">
    <citation type="journal article" date="2020" name="Cell">
        <title>Large-Scale Comparative Analyses of Tick Genomes Elucidate Their Genetic Diversity and Vector Capacities.</title>
        <authorList>
            <consortium name="Tick Genome and Microbiome Consortium (TIGMIC)"/>
            <person name="Jia N."/>
            <person name="Wang J."/>
            <person name="Shi W."/>
            <person name="Du L."/>
            <person name="Sun Y."/>
            <person name="Zhan W."/>
            <person name="Jiang J.F."/>
            <person name="Wang Q."/>
            <person name="Zhang B."/>
            <person name="Ji P."/>
            <person name="Bell-Sakyi L."/>
            <person name="Cui X.M."/>
            <person name="Yuan T.T."/>
            <person name="Jiang B.G."/>
            <person name="Yang W.F."/>
            <person name="Lam T.T."/>
            <person name="Chang Q.C."/>
            <person name="Ding S.J."/>
            <person name="Wang X.J."/>
            <person name="Zhu J.G."/>
            <person name="Ruan X.D."/>
            <person name="Zhao L."/>
            <person name="Wei J.T."/>
            <person name="Ye R.Z."/>
            <person name="Que T.C."/>
            <person name="Du C.H."/>
            <person name="Zhou Y.H."/>
            <person name="Cheng J.X."/>
            <person name="Dai P.F."/>
            <person name="Guo W.B."/>
            <person name="Han X.H."/>
            <person name="Huang E.J."/>
            <person name="Li L.F."/>
            <person name="Wei W."/>
            <person name="Gao Y.C."/>
            <person name="Liu J.Z."/>
            <person name="Shao H.Z."/>
            <person name="Wang X."/>
            <person name="Wang C.C."/>
            <person name="Yang T.C."/>
            <person name="Huo Q.B."/>
            <person name="Li W."/>
            <person name="Chen H.Y."/>
            <person name="Chen S.E."/>
            <person name="Zhou L.G."/>
            <person name="Ni X.B."/>
            <person name="Tian J.H."/>
            <person name="Sheng Y."/>
            <person name="Liu T."/>
            <person name="Pan Y.S."/>
            <person name="Xia L.Y."/>
            <person name="Li J."/>
            <person name="Zhao F."/>
            <person name="Cao W.C."/>
        </authorList>
    </citation>
    <scope>NUCLEOTIDE SEQUENCE [LARGE SCALE GENOMIC DNA]</scope>
    <source>
        <strain evidence="5">HaeL-2018</strain>
    </source>
</reference>
<dbReference type="AlphaFoldDB" id="A0A9J6GF65"/>
<dbReference type="GO" id="GO:0032259">
    <property type="term" value="P:methylation"/>
    <property type="evidence" value="ECO:0007669"/>
    <property type="project" value="UniProtKB-KW"/>
</dbReference>
<proteinExistence type="inferred from homology"/>
<gene>
    <name evidence="5" type="ORF">HPB48_009277</name>
</gene>
<dbReference type="OrthoDB" id="506498at2759"/>
<dbReference type="SUPFAM" id="SSF53335">
    <property type="entry name" value="S-adenosyl-L-methionine-dependent methyltransferases"/>
    <property type="match status" value="1"/>
</dbReference>
<evidence type="ECO:0000259" key="4">
    <source>
        <dbReference type="Pfam" id="PF08241"/>
    </source>
</evidence>
<organism evidence="5 6">
    <name type="scientific">Haemaphysalis longicornis</name>
    <name type="common">Bush tick</name>
    <dbReference type="NCBI Taxonomy" id="44386"/>
    <lineage>
        <taxon>Eukaryota</taxon>
        <taxon>Metazoa</taxon>
        <taxon>Ecdysozoa</taxon>
        <taxon>Arthropoda</taxon>
        <taxon>Chelicerata</taxon>
        <taxon>Arachnida</taxon>
        <taxon>Acari</taxon>
        <taxon>Parasitiformes</taxon>
        <taxon>Ixodida</taxon>
        <taxon>Ixodoidea</taxon>
        <taxon>Ixodidae</taxon>
        <taxon>Haemaphysalinae</taxon>
        <taxon>Haemaphysalis</taxon>
    </lineage>
</organism>
<dbReference type="PANTHER" id="PTHR44942">
    <property type="entry name" value="METHYLTRANSF_11 DOMAIN-CONTAINING PROTEIN"/>
    <property type="match status" value="1"/>
</dbReference>
<dbReference type="GO" id="GO:0008757">
    <property type="term" value="F:S-adenosylmethionine-dependent methyltransferase activity"/>
    <property type="evidence" value="ECO:0007669"/>
    <property type="project" value="InterPro"/>
</dbReference>
<protein>
    <recommendedName>
        <fullName evidence="4">Methyltransferase type 11 domain-containing protein</fullName>
    </recommendedName>
</protein>
<evidence type="ECO:0000256" key="3">
    <source>
        <dbReference type="ARBA" id="ARBA00022679"/>
    </source>
</evidence>
<dbReference type="Pfam" id="PF08241">
    <property type="entry name" value="Methyltransf_11"/>
    <property type="match status" value="1"/>
</dbReference>
<name>A0A9J6GF65_HAELO</name>
<dbReference type="Gene3D" id="3.40.50.150">
    <property type="entry name" value="Vaccinia Virus protein VP39"/>
    <property type="match status" value="1"/>
</dbReference>
<dbReference type="Proteomes" id="UP000821853">
    <property type="component" value="Chromosome 4"/>
</dbReference>
<dbReference type="VEuPathDB" id="VectorBase:HLOH_042751"/>
<sequence length="252" mass="28773">MYATAALETVCQAVRIDIQSYMTELPNPLFGYGGRIESKEEYKILIPELFRQATAALLPVSPAETIAERDESVQLVTVMQAVHWFDLDAFYKEVTRVLVPNGVLALCSYLIPKPVSKDQPRMDSIIHNEIYMGIAKKYWSPVRDVVDNLYRDIPPAFEDHVRIDCIEGRRMGTVADYVNYTKTWSAYQLFLKESPAEAEEMSRKLTSIPWSMEQDPSVVQPVQPRFEVFPPQYIIETIESHDKPTSANCSQS</sequence>
<dbReference type="InterPro" id="IPR013216">
    <property type="entry name" value="Methyltransf_11"/>
</dbReference>